<feature type="domain" description="Sushi" evidence="5">
    <location>
        <begin position="55"/>
        <end position="120"/>
    </location>
</feature>
<evidence type="ECO:0000256" key="2">
    <source>
        <dbReference type="ARBA" id="ARBA00022737"/>
    </source>
</evidence>
<keyword evidence="3" id="KW-1015">Disulfide bond</keyword>
<dbReference type="EMBL" id="BMAV01016089">
    <property type="protein sequence ID" value="GFY66527.1"/>
    <property type="molecule type" value="Genomic_DNA"/>
</dbReference>
<dbReference type="PANTHER" id="PTHR45656:SF4">
    <property type="entry name" value="PROTEIN CBR-CLEC-78"/>
    <property type="match status" value="1"/>
</dbReference>
<keyword evidence="2" id="KW-0677">Repeat</keyword>
<evidence type="ECO:0000256" key="4">
    <source>
        <dbReference type="PROSITE-ProRule" id="PRU00302"/>
    </source>
</evidence>
<feature type="domain" description="Sushi" evidence="5">
    <location>
        <begin position="121"/>
        <end position="190"/>
    </location>
</feature>
<proteinExistence type="predicted"/>
<dbReference type="PROSITE" id="PS50923">
    <property type="entry name" value="SUSHI"/>
    <property type="match status" value="2"/>
</dbReference>
<reference evidence="6" key="1">
    <citation type="submission" date="2020-08" db="EMBL/GenBank/DDBJ databases">
        <title>Multicomponent nature underlies the extraordinary mechanical properties of spider dragline silk.</title>
        <authorList>
            <person name="Kono N."/>
            <person name="Nakamura H."/>
            <person name="Mori M."/>
            <person name="Yoshida Y."/>
            <person name="Ohtoshi R."/>
            <person name="Malay A.D."/>
            <person name="Moran D.A.P."/>
            <person name="Tomita M."/>
            <person name="Numata K."/>
            <person name="Arakawa K."/>
        </authorList>
    </citation>
    <scope>NUCLEOTIDE SEQUENCE</scope>
</reference>
<protein>
    <submittedName>
        <fullName evidence="6">CUB and sushi domain-containing protein 3</fullName>
    </submittedName>
</protein>
<dbReference type="SMART" id="SM00032">
    <property type="entry name" value="CCP"/>
    <property type="match status" value="2"/>
</dbReference>
<accession>A0A8X6Y968</accession>
<organism evidence="6 7">
    <name type="scientific">Trichonephila inaurata madagascariensis</name>
    <dbReference type="NCBI Taxonomy" id="2747483"/>
    <lineage>
        <taxon>Eukaryota</taxon>
        <taxon>Metazoa</taxon>
        <taxon>Ecdysozoa</taxon>
        <taxon>Arthropoda</taxon>
        <taxon>Chelicerata</taxon>
        <taxon>Arachnida</taxon>
        <taxon>Araneae</taxon>
        <taxon>Araneomorphae</taxon>
        <taxon>Entelegynae</taxon>
        <taxon>Araneoidea</taxon>
        <taxon>Nephilidae</taxon>
        <taxon>Trichonephila</taxon>
        <taxon>Trichonephila inaurata</taxon>
    </lineage>
</organism>
<dbReference type="PANTHER" id="PTHR45656">
    <property type="entry name" value="PROTEIN CBR-CLEC-78"/>
    <property type="match status" value="1"/>
</dbReference>
<dbReference type="SUPFAM" id="SSF57535">
    <property type="entry name" value="Complement control module/SCR domain"/>
    <property type="match status" value="2"/>
</dbReference>
<dbReference type="Gene3D" id="2.10.70.10">
    <property type="entry name" value="Complement Module, domain 1"/>
    <property type="match status" value="2"/>
</dbReference>
<comment type="caution">
    <text evidence="4">Lacks conserved residue(s) required for the propagation of feature annotation.</text>
</comment>
<dbReference type="Proteomes" id="UP000886998">
    <property type="component" value="Unassembled WGS sequence"/>
</dbReference>
<sequence length="215" mass="24494">MVSLHQDRSQSCRSVMELPSSTRIHGVNCKMFNVNTIRRYAVACLCASFIGAVLSDCPIPEKHPNNGRMRFQYRRDVNMTIAPENYLLRFQCNEGFVLKGAKAIVCVSDEWTKEVPVCSKMSCADPPSILNGDYLLETGVSEELFIGSIATYNCNDGYEFKNNSNSILTCHLFDDINDAQWKGELPTCIEKESCGSWCFNRWKKGRRLLLYWRCS</sequence>
<keyword evidence="4" id="KW-0768">Sushi</keyword>
<evidence type="ECO:0000259" key="5">
    <source>
        <dbReference type="PROSITE" id="PS50923"/>
    </source>
</evidence>
<gene>
    <name evidence="6" type="primary">CSMD3_0</name>
    <name evidence="6" type="ORF">TNIN_168151</name>
</gene>
<dbReference type="AlphaFoldDB" id="A0A8X6Y968"/>
<dbReference type="OrthoDB" id="406096at2759"/>
<dbReference type="CDD" id="cd00033">
    <property type="entry name" value="CCP"/>
    <property type="match status" value="2"/>
</dbReference>
<keyword evidence="1" id="KW-0732">Signal</keyword>
<dbReference type="Pfam" id="PF00084">
    <property type="entry name" value="Sushi"/>
    <property type="match status" value="2"/>
</dbReference>
<dbReference type="InterPro" id="IPR000436">
    <property type="entry name" value="Sushi_SCR_CCP_dom"/>
</dbReference>
<evidence type="ECO:0000313" key="6">
    <source>
        <dbReference type="EMBL" id="GFY66527.1"/>
    </source>
</evidence>
<evidence type="ECO:0000313" key="7">
    <source>
        <dbReference type="Proteomes" id="UP000886998"/>
    </source>
</evidence>
<evidence type="ECO:0000256" key="3">
    <source>
        <dbReference type="ARBA" id="ARBA00023157"/>
    </source>
</evidence>
<keyword evidence="7" id="KW-1185">Reference proteome</keyword>
<dbReference type="InterPro" id="IPR035976">
    <property type="entry name" value="Sushi/SCR/CCP_sf"/>
</dbReference>
<comment type="caution">
    <text evidence="6">The sequence shown here is derived from an EMBL/GenBank/DDBJ whole genome shotgun (WGS) entry which is preliminary data.</text>
</comment>
<dbReference type="InterPro" id="IPR051277">
    <property type="entry name" value="SEZ6_CSMD_C4BPB_Regulators"/>
</dbReference>
<name>A0A8X6Y968_9ARAC</name>
<evidence type="ECO:0000256" key="1">
    <source>
        <dbReference type="ARBA" id="ARBA00022729"/>
    </source>
</evidence>